<dbReference type="InterPro" id="IPR000073">
    <property type="entry name" value="AB_hydrolase_1"/>
</dbReference>
<sequence>MTPREPPATQRTGVSTRACTLPDGRTVAYALAGDPTGTPLVLHHGTPGSRLFAAVCDSTATEAGVRLVAPDRPGYGRSSPPPRGWSMANWGDDVRELLATEEIAAETPVRVPHVGFSGGGPFALAAATPGDRVGLVGTVVPPAETGLARLASIPFAVRLLFRLSKPLARLRGAEAVVNQYTDRSVSPAVADAVAADFREALRQGASAVAREARLFAEVSIDRESDGLTVRAWHGFDDENAPIGPVRELLDEVNGTVIPVESDHLGTFLDRQRDIFDWATG</sequence>
<dbReference type="InterPro" id="IPR029058">
    <property type="entry name" value="AB_hydrolase_fold"/>
</dbReference>
<proteinExistence type="predicted"/>
<organism evidence="2 3">
    <name type="scientific">Halorubrum laminariae</name>
    <dbReference type="NCBI Taxonomy" id="1433523"/>
    <lineage>
        <taxon>Archaea</taxon>
        <taxon>Methanobacteriati</taxon>
        <taxon>Methanobacteriota</taxon>
        <taxon>Stenosarchaea group</taxon>
        <taxon>Halobacteria</taxon>
        <taxon>Halobacteriales</taxon>
        <taxon>Haloferacaceae</taxon>
        <taxon>Halorubrum</taxon>
    </lineage>
</organism>
<evidence type="ECO:0000313" key="2">
    <source>
        <dbReference type="EMBL" id="MFD1570992.1"/>
    </source>
</evidence>
<dbReference type="Gene3D" id="3.40.50.1820">
    <property type="entry name" value="alpha/beta hydrolase"/>
    <property type="match status" value="1"/>
</dbReference>
<dbReference type="InterPro" id="IPR050471">
    <property type="entry name" value="AB_hydrolase"/>
</dbReference>
<dbReference type="PRINTS" id="PR00111">
    <property type="entry name" value="ABHYDROLASE"/>
</dbReference>
<feature type="domain" description="AB hydrolase-1" evidence="1">
    <location>
        <begin position="40"/>
        <end position="268"/>
    </location>
</feature>
<dbReference type="PANTHER" id="PTHR43433">
    <property type="entry name" value="HYDROLASE, ALPHA/BETA FOLD FAMILY PROTEIN"/>
    <property type="match status" value="1"/>
</dbReference>
<protein>
    <submittedName>
        <fullName evidence="2">Alpha/beta fold hydrolase</fullName>
    </submittedName>
</protein>
<dbReference type="AlphaFoldDB" id="A0ABD6C277"/>
<keyword evidence="2" id="KW-0378">Hydrolase</keyword>
<comment type="caution">
    <text evidence="2">The sequence shown here is derived from an EMBL/GenBank/DDBJ whole genome shotgun (WGS) entry which is preliminary data.</text>
</comment>
<dbReference type="PANTHER" id="PTHR43433:SF10">
    <property type="entry name" value="AB HYDROLASE-1 DOMAIN-CONTAINING PROTEIN"/>
    <property type="match status" value="1"/>
</dbReference>
<accession>A0ABD6C277</accession>
<keyword evidence="3" id="KW-1185">Reference proteome</keyword>
<dbReference type="Pfam" id="PF12697">
    <property type="entry name" value="Abhydrolase_6"/>
    <property type="match status" value="1"/>
</dbReference>
<evidence type="ECO:0000259" key="1">
    <source>
        <dbReference type="Pfam" id="PF12697"/>
    </source>
</evidence>
<reference evidence="2 3" key="1">
    <citation type="journal article" date="2019" name="Int. J. Syst. Evol. Microbiol.">
        <title>The Global Catalogue of Microorganisms (GCM) 10K type strain sequencing project: providing services to taxonomists for standard genome sequencing and annotation.</title>
        <authorList>
            <consortium name="The Broad Institute Genomics Platform"/>
            <consortium name="The Broad Institute Genome Sequencing Center for Infectious Disease"/>
            <person name="Wu L."/>
            <person name="Ma J."/>
        </authorList>
    </citation>
    <scope>NUCLEOTIDE SEQUENCE [LARGE SCALE GENOMIC DNA]</scope>
    <source>
        <strain evidence="2 3">CGMCC 1.12689</strain>
    </source>
</reference>
<dbReference type="SUPFAM" id="SSF53474">
    <property type="entry name" value="alpha/beta-Hydrolases"/>
    <property type="match status" value="1"/>
</dbReference>
<dbReference type="GO" id="GO:0016787">
    <property type="term" value="F:hydrolase activity"/>
    <property type="evidence" value="ECO:0007669"/>
    <property type="project" value="UniProtKB-KW"/>
</dbReference>
<name>A0ABD6C277_9EURY</name>
<dbReference type="Proteomes" id="UP001597185">
    <property type="component" value="Unassembled WGS sequence"/>
</dbReference>
<evidence type="ECO:0000313" key="3">
    <source>
        <dbReference type="Proteomes" id="UP001597185"/>
    </source>
</evidence>
<dbReference type="RefSeq" id="WP_256418246.1">
    <property type="nucleotide sequence ID" value="NZ_JANHDL010000005.1"/>
</dbReference>
<gene>
    <name evidence="2" type="ORF">ACFR9T_10400</name>
</gene>
<dbReference type="EMBL" id="JBHUDB010000006">
    <property type="protein sequence ID" value="MFD1570992.1"/>
    <property type="molecule type" value="Genomic_DNA"/>
</dbReference>